<keyword evidence="1" id="KW-1133">Transmembrane helix</keyword>
<comment type="caution">
    <text evidence="2">The sequence shown here is derived from an EMBL/GenBank/DDBJ whole genome shotgun (WGS) entry which is preliminary data.</text>
</comment>
<dbReference type="AlphaFoldDB" id="K1RES0"/>
<proteinExistence type="predicted"/>
<protein>
    <submittedName>
        <fullName evidence="2">DNA replication protein</fullName>
    </submittedName>
</protein>
<feature type="transmembrane region" description="Helical" evidence="1">
    <location>
        <begin position="62"/>
        <end position="80"/>
    </location>
</feature>
<accession>K1RES0</accession>
<name>K1RES0_9ZZZZ</name>
<keyword evidence="1" id="KW-0472">Membrane</keyword>
<sequence>MISLINLAVLFTAKVADNALSTTKTILVQRSRWILAGIAVIISDFIYFWITKRVVSANNEIAMLVVAVAGGVGCSLACFINEKMSKDIIGHFEGKRAGIRIVDAKEVVMFAKDFEAFRDLRNMPMIAIEDMGREPIEVLDYGNVLNPVVDMLEYRYNLQLFTFITTNLTKSQIREKYGNRIADRFNEMLEVIIFKNETYRDK</sequence>
<evidence type="ECO:0000313" key="2">
    <source>
        <dbReference type="EMBL" id="EKC44058.1"/>
    </source>
</evidence>
<organism evidence="2">
    <name type="scientific">human gut metagenome</name>
    <dbReference type="NCBI Taxonomy" id="408170"/>
    <lineage>
        <taxon>unclassified sequences</taxon>
        <taxon>metagenomes</taxon>
        <taxon>organismal metagenomes</taxon>
    </lineage>
</organism>
<reference evidence="2" key="1">
    <citation type="journal article" date="2013" name="Environ. Microbiol.">
        <title>Microbiota from the distal guts of lean and obese adolescents exhibit partial functional redundancy besides clear differences in community structure.</title>
        <authorList>
            <person name="Ferrer M."/>
            <person name="Ruiz A."/>
            <person name="Lanza F."/>
            <person name="Haange S.B."/>
            <person name="Oberbach A."/>
            <person name="Till H."/>
            <person name="Bargiela R."/>
            <person name="Campoy C."/>
            <person name="Segura M.T."/>
            <person name="Richter M."/>
            <person name="von Bergen M."/>
            <person name="Seifert J."/>
            <person name="Suarez A."/>
        </authorList>
    </citation>
    <scope>NUCLEOTIDE SEQUENCE</scope>
</reference>
<gene>
    <name evidence="2" type="ORF">OBE_17676</name>
</gene>
<dbReference type="Gene3D" id="3.40.50.300">
    <property type="entry name" value="P-loop containing nucleotide triphosphate hydrolases"/>
    <property type="match status" value="1"/>
</dbReference>
<dbReference type="EMBL" id="AJWZ01011799">
    <property type="protein sequence ID" value="EKC44058.1"/>
    <property type="molecule type" value="Genomic_DNA"/>
</dbReference>
<dbReference type="InterPro" id="IPR027417">
    <property type="entry name" value="P-loop_NTPase"/>
</dbReference>
<evidence type="ECO:0000256" key="1">
    <source>
        <dbReference type="SAM" id="Phobius"/>
    </source>
</evidence>
<feature type="transmembrane region" description="Helical" evidence="1">
    <location>
        <begin position="33"/>
        <end position="50"/>
    </location>
</feature>
<keyword evidence="1" id="KW-0812">Transmembrane</keyword>